<dbReference type="InterPro" id="IPR003673">
    <property type="entry name" value="CoA-Trfase_fam_III"/>
</dbReference>
<accession>A0A852X0E4</accession>
<proteinExistence type="predicted"/>
<feature type="region of interest" description="Disordered" evidence="1">
    <location>
        <begin position="1"/>
        <end position="37"/>
    </location>
</feature>
<comment type="caution">
    <text evidence="2">The sequence shown here is derived from an EMBL/GenBank/DDBJ whole genome shotgun (WGS) entry which is preliminary data.</text>
</comment>
<dbReference type="Gene3D" id="3.30.1540.10">
    <property type="entry name" value="formyl-coa transferase, domain 3"/>
    <property type="match status" value="1"/>
</dbReference>
<dbReference type="EMBL" id="JACBZX010000001">
    <property type="protein sequence ID" value="NYG36782.1"/>
    <property type="molecule type" value="Genomic_DNA"/>
</dbReference>
<dbReference type="InterPro" id="IPR023606">
    <property type="entry name" value="CoA-Trfase_III_dom_1_sf"/>
</dbReference>
<dbReference type="PANTHER" id="PTHR48228">
    <property type="entry name" value="SUCCINYL-COA--D-CITRAMALATE COA-TRANSFERASE"/>
    <property type="match status" value="1"/>
</dbReference>
<dbReference type="Gene3D" id="3.40.50.10540">
    <property type="entry name" value="Crotonobetainyl-coa:carnitine coa-transferase, domain 1"/>
    <property type="match status" value="1"/>
</dbReference>
<gene>
    <name evidence="2" type="ORF">BJY28_001251</name>
</gene>
<sequence>MDSPGDDAVTADHPGPDPDRGLDPGVDTGVGPGGRAPARPLAGIRVIELVGIGPAPYACLLMAELGAEVIRVDRPGGAGPLAAGTGLGRSRPSVAVDLKHPDGIATVRRLAAEADVLVEGLRPGVTERLGLGPEELHAANPVLVYARMTGWGQEGPLAQEVGHDITYAAVAGALSLAGPAERPVPPANLLADFGGGSLFLVVGVLAALLERQRTGQGQVVDAAMVDGVSSLATMIHGLRGIGLWQDERQANLLDGGAPFYDTYRCADGRFVAVGALEPQFYAALLDGLGVSFAHEQHDPAGFAEQRRVFTEAFTSRTRDEWAAHFAGSDACVAPVLDLGEAPEHPQARARDAFADLGGAVTPRVAPRFSTGPPPQPTPERPAGADTRSQLLGHGFSEAEVEALLASGAIAQTDPD</sequence>
<reference evidence="2 3" key="1">
    <citation type="submission" date="2020-07" db="EMBL/GenBank/DDBJ databases">
        <title>Sequencing the genomes of 1000 actinobacteria strains.</title>
        <authorList>
            <person name="Klenk H.-P."/>
        </authorList>
    </citation>
    <scope>NUCLEOTIDE SEQUENCE [LARGE SCALE GENOMIC DNA]</scope>
    <source>
        <strain evidence="2 3">DSM 24723</strain>
    </source>
</reference>
<evidence type="ECO:0000256" key="1">
    <source>
        <dbReference type="SAM" id="MobiDB-lite"/>
    </source>
</evidence>
<name>A0A852X0E4_9MICO</name>
<feature type="region of interest" description="Disordered" evidence="1">
    <location>
        <begin position="362"/>
        <end position="393"/>
    </location>
</feature>
<dbReference type="EC" id="5.1.99.4" evidence="2"/>
<dbReference type="AlphaFoldDB" id="A0A852X0E4"/>
<dbReference type="Proteomes" id="UP000592181">
    <property type="component" value="Unassembled WGS sequence"/>
</dbReference>
<dbReference type="GO" id="GO:0008111">
    <property type="term" value="F:alpha-methylacyl-CoA racemase activity"/>
    <property type="evidence" value="ECO:0007669"/>
    <property type="project" value="UniProtKB-EC"/>
</dbReference>
<dbReference type="RefSeq" id="WP_179462235.1">
    <property type="nucleotide sequence ID" value="NZ_JACBZX010000001.1"/>
</dbReference>
<dbReference type="Pfam" id="PF02515">
    <property type="entry name" value="CoA_transf_3"/>
    <property type="match status" value="1"/>
</dbReference>
<keyword evidence="2" id="KW-0413">Isomerase</keyword>
<keyword evidence="3" id="KW-1185">Reference proteome</keyword>
<dbReference type="InterPro" id="IPR050509">
    <property type="entry name" value="CoA-transferase_III"/>
</dbReference>
<evidence type="ECO:0000313" key="3">
    <source>
        <dbReference type="Proteomes" id="UP000592181"/>
    </source>
</evidence>
<dbReference type="SUPFAM" id="SSF89796">
    <property type="entry name" value="CoA-transferase family III (CaiB/BaiF)"/>
    <property type="match status" value="1"/>
</dbReference>
<dbReference type="InterPro" id="IPR044855">
    <property type="entry name" value="CoA-Trfase_III_dom3_sf"/>
</dbReference>
<organism evidence="2 3">
    <name type="scientific">Janibacter alkaliphilus</name>
    <dbReference type="NCBI Taxonomy" id="1069963"/>
    <lineage>
        <taxon>Bacteria</taxon>
        <taxon>Bacillati</taxon>
        <taxon>Actinomycetota</taxon>
        <taxon>Actinomycetes</taxon>
        <taxon>Micrococcales</taxon>
        <taxon>Intrasporangiaceae</taxon>
        <taxon>Janibacter</taxon>
    </lineage>
</organism>
<protein>
    <submittedName>
        <fullName evidence="2">Alpha-methylacyl-CoA racemase</fullName>
        <ecNumber evidence="2">5.1.99.4</ecNumber>
    </submittedName>
</protein>
<evidence type="ECO:0000313" key="2">
    <source>
        <dbReference type="EMBL" id="NYG36782.1"/>
    </source>
</evidence>
<dbReference type="PANTHER" id="PTHR48228:SF5">
    <property type="entry name" value="ALPHA-METHYLACYL-COA RACEMASE"/>
    <property type="match status" value="1"/>
</dbReference>